<reference evidence="7" key="2">
    <citation type="journal article" date="2021" name="PeerJ">
        <title>Extensive microbial diversity within the chicken gut microbiome revealed by metagenomics and culture.</title>
        <authorList>
            <person name="Gilroy R."/>
            <person name="Ravi A."/>
            <person name="Getino M."/>
            <person name="Pursley I."/>
            <person name="Horton D.L."/>
            <person name="Alikhan N.F."/>
            <person name="Baker D."/>
            <person name="Gharbi K."/>
            <person name="Hall N."/>
            <person name="Watson M."/>
            <person name="Adriaenssens E.M."/>
            <person name="Foster-Nyarko E."/>
            <person name="Jarju S."/>
            <person name="Secka A."/>
            <person name="Antonio M."/>
            <person name="Oren A."/>
            <person name="Chaudhuri R.R."/>
            <person name="La Ragione R."/>
            <person name="Hildebrand F."/>
            <person name="Pallen M.J."/>
        </authorList>
    </citation>
    <scope>NUCLEOTIDE SEQUENCE</scope>
    <source>
        <strain evidence="7">517</strain>
    </source>
</reference>
<dbReference type="Gene3D" id="3.20.20.140">
    <property type="entry name" value="Metal-dependent hydrolases"/>
    <property type="match status" value="1"/>
</dbReference>
<proteinExistence type="inferred from homology"/>
<dbReference type="Pfam" id="PF02614">
    <property type="entry name" value="UxaC"/>
    <property type="match status" value="1"/>
</dbReference>
<evidence type="ECO:0000256" key="4">
    <source>
        <dbReference type="ARBA" id="ARBA00012546"/>
    </source>
</evidence>
<organism evidence="7 8">
    <name type="scientific">Candidatus Stercoripulliclostridium pullicola</name>
    <dbReference type="NCBI Taxonomy" id="2840953"/>
    <lineage>
        <taxon>Bacteria</taxon>
        <taxon>Bacillati</taxon>
        <taxon>Bacillota</taxon>
        <taxon>Clostridia</taxon>
        <taxon>Eubacteriales</taxon>
        <taxon>Candidatus Stercoripulliclostridium</taxon>
    </lineage>
</organism>
<accession>A0A940ICY2</accession>
<dbReference type="GO" id="GO:0019698">
    <property type="term" value="P:D-galacturonate catabolic process"/>
    <property type="evidence" value="ECO:0007669"/>
    <property type="project" value="TreeGrafter"/>
</dbReference>
<dbReference type="InterPro" id="IPR032466">
    <property type="entry name" value="Metal_Hydrolase"/>
</dbReference>
<dbReference type="PANTHER" id="PTHR30068:SF4">
    <property type="entry name" value="URONATE ISOMERASE"/>
    <property type="match status" value="1"/>
</dbReference>
<evidence type="ECO:0000256" key="5">
    <source>
        <dbReference type="ARBA" id="ARBA00020555"/>
    </source>
</evidence>
<dbReference type="EC" id="5.3.1.12" evidence="4"/>
<dbReference type="InterPro" id="IPR003766">
    <property type="entry name" value="Uronate_isomerase"/>
</dbReference>
<evidence type="ECO:0000256" key="3">
    <source>
        <dbReference type="ARBA" id="ARBA00008397"/>
    </source>
</evidence>
<dbReference type="GO" id="GO:0008880">
    <property type="term" value="F:glucuronate isomerase activity"/>
    <property type="evidence" value="ECO:0007669"/>
    <property type="project" value="UniProtKB-EC"/>
</dbReference>
<evidence type="ECO:0000256" key="6">
    <source>
        <dbReference type="ARBA" id="ARBA00023235"/>
    </source>
</evidence>
<reference evidence="7" key="1">
    <citation type="submission" date="2020-10" db="EMBL/GenBank/DDBJ databases">
        <authorList>
            <person name="Gilroy R."/>
        </authorList>
    </citation>
    <scope>NUCLEOTIDE SEQUENCE</scope>
    <source>
        <strain evidence="7">517</strain>
    </source>
</reference>
<comment type="caution">
    <text evidence="7">The sequence shown here is derived from an EMBL/GenBank/DDBJ whole genome shotgun (WGS) entry which is preliminary data.</text>
</comment>
<evidence type="ECO:0000256" key="1">
    <source>
        <dbReference type="ARBA" id="ARBA00001165"/>
    </source>
</evidence>
<sequence length="52" mass="6005">MKKFMDKKFLLNSSTSERLYAAIADLPIVDYHCHLDAAEIYNDKHFASITEV</sequence>
<name>A0A940ICY2_9FIRM</name>
<dbReference type="EMBL" id="JADINF010000064">
    <property type="protein sequence ID" value="MBO8423880.1"/>
    <property type="molecule type" value="Genomic_DNA"/>
</dbReference>
<evidence type="ECO:0000313" key="7">
    <source>
        <dbReference type="EMBL" id="MBO8423880.1"/>
    </source>
</evidence>
<evidence type="ECO:0000313" key="8">
    <source>
        <dbReference type="Proteomes" id="UP000727857"/>
    </source>
</evidence>
<dbReference type="AlphaFoldDB" id="A0A940ICY2"/>
<dbReference type="SUPFAM" id="SSF51556">
    <property type="entry name" value="Metallo-dependent hydrolases"/>
    <property type="match status" value="1"/>
</dbReference>
<comment type="similarity">
    <text evidence="3">Belongs to the metallo-dependent hydrolases superfamily. Uronate isomerase family.</text>
</comment>
<evidence type="ECO:0000256" key="2">
    <source>
        <dbReference type="ARBA" id="ARBA00004892"/>
    </source>
</evidence>
<keyword evidence="6 7" id="KW-0413">Isomerase</keyword>
<comment type="pathway">
    <text evidence="2">Carbohydrate metabolism; pentose and glucuronate interconversion.</text>
</comment>
<protein>
    <recommendedName>
        <fullName evidence="5">Uronate isomerase</fullName>
        <ecNumber evidence="4">5.3.1.12</ecNumber>
    </recommendedName>
</protein>
<dbReference type="Proteomes" id="UP000727857">
    <property type="component" value="Unassembled WGS sequence"/>
</dbReference>
<dbReference type="PANTHER" id="PTHR30068">
    <property type="entry name" value="URONATE ISOMERASE"/>
    <property type="match status" value="1"/>
</dbReference>
<gene>
    <name evidence="7" type="ORF">IAB16_02520</name>
</gene>
<comment type="catalytic activity">
    <reaction evidence="1">
        <text>D-glucuronate = D-fructuronate</text>
        <dbReference type="Rhea" id="RHEA:13049"/>
        <dbReference type="ChEBI" id="CHEBI:58720"/>
        <dbReference type="ChEBI" id="CHEBI:59863"/>
        <dbReference type="EC" id="5.3.1.12"/>
    </reaction>
</comment>
<dbReference type="GO" id="GO:0042840">
    <property type="term" value="P:D-glucuronate catabolic process"/>
    <property type="evidence" value="ECO:0007669"/>
    <property type="project" value="TreeGrafter"/>
</dbReference>
<feature type="non-terminal residue" evidence="7">
    <location>
        <position position="52"/>
    </location>
</feature>